<dbReference type="RefSeq" id="WP_369018105.1">
    <property type="nucleotide sequence ID" value="NZ_CP121689.1"/>
</dbReference>
<organism evidence="1 2">
    <name type="scientific">Thermatribacter velox</name>
    <dbReference type="NCBI Taxonomy" id="3039681"/>
    <lineage>
        <taxon>Bacteria</taxon>
        <taxon>Pseudomonadati</taxon>
        <taxon>Atribacterota</taxon>
        <taxon>Atribacteria</taxon>
        <taxon>Atribacterales</taxon>
        <taxon>Thermatribacteraceae</taxon>
        <taxon>Thermatribacter</taxon>
    </lineage>
</organism>
<keyword evidence="2" id="KW-1185">Reference proteome</keyword>
<evidence type="ECO:0000313" key="2">
    <source>
        <dbReference type="Proteomes" id="UP001461341"/>
    </source>
</evidence>
<dbReference type="Proteomes" id="UP001461341">
    <property type="component" value="Chromosome"/>
</dbReference>
<name>A0ABZ2YAV4_9BACT</name>
<dbReference type="Gene3D" id="2.60.40.1120">
    <property type="entry name" value="Carboxypeptidase-like, regulatory domain"/>
    <property type="match status" value="1"/>
</dbReference>
<dbReference type="EMBL" id="CP121689">
    <property type="protein sequence ID" value="WZL75952.1"/>
    <property type="molecule type" value="Genomic_DNA"/>
</dbReference>
<sequence length="119" mass="13420">MAKKKVIYWFLLLFLLLVQGGCLGVRWQEKETHILVYEIEPYSSSGYVLPVPLARVAVSGNGYSSTKYTDSQGRAVFLLSPGTYSVQVSKDGYESVSDTITIYTLELTPGYYPFYLVRQ</sequence>
<dbReference type="Pfam" id="PF13620">
    <property type="entry name" value="CarboxypepD_reg"/>
    <property type="match status" value="1"/>
</dbReference>
<protein>
    <submittedName>
        <fullName evidence="1">Carboxypeptidase-like regulatory domain-containing protein</fullName>
    </submittedName>
</protein>
<accession>A0ABZ2YAV4</accession>
<dbReference type="SUPFAM" id="SSF49452">
    <property type="entry name" value="Starch-binding domain-like"/>
    <property type="match status" value="1"/>
</dbReference>
<reference evidence="1 2" key="1">
    <citation type="submission" date="2023-03" db="EMBL/GenBank/DDBJ databases">
        <title>Novel Species.</title>
        <authorList>
            <person name="Ma S."/>
        </authorList>
    </citation>
    <scope>NUCLEOTIDE SEQUENCE [LARGE SCALE GENOMIC DNA]</scope>
    <source>
        <strain evidence="1 2">B11</strain>
    </source>
</reference>
<dbReference type="InterPro" id="IPR013784">
    <property type="entry name" value="Carb-bd-like_fold"/>
</dbReference>
<proteinExistence type="predicted"/>
<evidence type="ECO:0000313" key="1">
    <source>
        <dbReference type="EMBL" id="WZL75952.1"/>
    </source>
</evidence>
<gene>
    <name evidence="1" type="ORF">QBE54_10265</name>
</gene>